<sequence length="442" mass="50942">MPRNQPLLVMWNRSLHLGGPRGEKKREQRNTSKQRPKMAAPLHIGRVKHVKPRRNRKLARSKPYFVEESKPYARSGHRAVADNANLYIFGGYNPDLFEDHFEEDDACNPLFKELWCYNFASGLWTEVETSGHMPEELASMSMLISGNTILVYGGTGFPFGQASSNNLYALNVKTKVWSTIKCSGDAPIPTYGQSTALVDCSLYVQGGTTGWQYNSDVHRLNLQTREWERLFDTEAEIERLIKTRGTLLNRELPIPEPRYRHEMATDGKRLYILGGGTSWSVYPLDKVHSFNFETNRWEIIQTKASYMGYFPPPRRCHSCVQQGNDVYICGGYDEHRIFGDIWKLTLDNLRWSRLRARLPEPVYFHAAAITPAGCMYIHGGVTSIYGDERTAELYRVWLYVPTLLEICWQKMISVIPQLDRLPYDKLLSLGIPRQLIERIQRQ</sequence>
<reference evidence="5" key="1">
    <citation type="submission" date="2025-08" db="UniProtKB">
        <authorList>
            <consortium name="RefSeq"/>
        </authorList>
    </citation>
    <scope>IDENTIFICATION</scope>
    <source>
        <tissue evidence="5">Testes</tissue>
    </source>
</reference>
<dbReference type="InterPro" id="IPR011043">
    <property type="entry name" value="Gal_Oxase/kelch_b-propeller"/>
</dbReference>
<gene>
    <name evidence="5" type="primary">LOC100366574</name>
</gene>
<keyword evidence="1" id="KW-0880">Kelch repeat</keyword>
<evidence type="ECO:0000256" key="1">
    <source>
        <dbReference type="ARBA" id="ARBA00022441"/>
    </source>
</evidence>
<evidence type="ECO:0000313" key="5">
    <source>
        <dbReference type="RefSeq" id="XP_002741199.1"/>
    </source>
</evidence>
<dbReference type="Gene3D" id="2.120.10.80">
    <property type="entry name" value="Kelch-type beta propeller"/>
    <property type="match status" value="2"/>
</dbReference>
<dbReference type="SUPFAM" id="SSF117281">
    <property type="entry name" value="Kelch motif"/>
    <property type="match status" value="1"/>
</dbReference>
<organism evidence="4 5">
    <name type="scientific">Saccoglossus kowalevskii</name>
    <name type="common">Acorn worm</name>
    <dbReference type="NCBI Taxonomy" id="10224"/>
    <lineage>
        <taxon>Eukaryota</taxon>
        <taxon>Metazoa</taxon>
        <taxon>Hemichordata</taxon>
        <taxon>Enteropneusta</taxon>
        <taxon>Harrimaniidae</taxon>
        <taxon>Saccoglossus</taxon>
    </lineage>
</organism>
<dbReference type="RefSeq" id="XP_002741199.1">
    <property type="nucleotide sequence ID" value="XM_002741153.2"/>
</dbReference>
<dbReference type="InterPro" id="IPR015915">
    <property type="entry name" value="Kelch-typ_b-propeller"/>
</dbReference>
<proteinExistence type="predicted"/>
<accession>A0ABM0H016</accession>
<dbReference type="GeneID" id="100366574"/>
<dbReference type="PANTHER" id="PTHR46428:SF1">
    <property type="entry name" value="KELCH DOMAIN-CONTAINING PROTEIN 10"/>
    <property type="match status" value="1"/>
</dbReference>
<evidence type="ECO:0000256" key="2">
    <source>
        <dbReference type="ARBA" id="ARBA00022737"/>
    </source>
</evidence>
<dbReference type="PANTHER" id="PTHR46428">
    <property type="entry name" value="KELCH DOMAIN-CONTAINING PROTEIN 10"/>
    <property type="match status" value="1"/>
</dbReference>
<feature type="compositionally biased region" description="Basic and acidic residues" evidence="3">
    <location>
        <begin position="21"/>
        <end position="30"/>
    </location>
</feature>
<dbReference type="Proteomes" id="UP000694865">
    <property type="component" value="Unplaced"/>
</dbReference>
<dbReference type="SUPFAM" id="SSF50965">
    <property type="entry name" value="Galactose oxidase, central domain"/>
    <property type="match status" value="1"/>
</dbReference>
<evidence type="ECO:0000256" key="3">
    <source>
        <dbReference type="SAM" id="MobiDB-lite"/>
    </source>
</evidence>
<evidence type="ECO:0000313" key="4">
    <source>
        <dbReference type="Proteomes" id="UP000694865"/>
    </source>
</evidence>
<name>A0ABM0H016_SACKO</name>
<dbReference type="Pfam" id="PF24681">
    <property type="entry name" value="Kelch_KLHDC2_KLHL20_DRC7"/>
    <property type="match status" value="2"/>
</dbReference>
<feature type="region of interest" description="Disordered" evidence="3">
    <location>
        <begin position="13"/>
        <end position="38"/>
    </location>
</feature>
<dbReference type="InterPro" id="IPR052125">
    <property type="entry name" value="KLHDC10"/>
</dbReference>
<keyword evidence="2" id="KW-0677">Repeat</keyword>
<keyword evidence="4" id="KW-1185">Reference proteome</keyword>
<protein>
    <submittedName>
        <fullName evidence="5">Kelch domain-containing protein 10-like</fullName>
    </submittedName>
</protein>